<dbReference type="PANTHER" id="PTHR36302:SF1">
    <property type="entry name" value="COPPER CHAPERONE PCU(A)C"/>
    <property type="match status" value="1"/>
</dbReference>
<dbReference type="Gene3D" id="2.60.40.1890">
    <property type="entry name" value="PCu(A)C copper chaperone"/>
    <property type="match status" value="1"/>
</dbReference>
<evidence type="ECO:0000256" key="2">
    <source>
        <dbReference type="SAM" id="SignalP"/>
    </source>
</evidence>
<dbReference type="InterPro" id="IPR036182">
    <property type="entry name" value="PCuAC_sf"/>
</dbReference>
<dbReference type="RefSeq" id="WP_204130832.1">
    <property type="nucleotide sequence ID" value="NZ_JAFDVD010000008.1"/>
</dbReference>
<proteinExistence type="predicted"/>
<comment type="caution">
    <text evidence="3">The sequence shown here is derived from an EMBL/GenBank/DDBJ whole genome shotgun (WGS) entry which is preliminary data.</text>
</comment>
<dbReference type="Proteomes" id="UP001430172">
    <property type="component" value="Unassembled WGS sequence"/>
</dbReference>
<evidence type="ECO:0000313" key="3">
    <source>
        <dbReference type="EMBL" id="MBM6400361.1"/>
    </source>
</evidence>
<evidence type="ECO:0000313" key="4">
    <source>
        <dbReference type="Proteomes" id="UP001430172"/>
    </source>
</evidence>
<accession>A0ABS2CMF6</accession>
<evidence type="ECO:0000256" key="1">
    <source>
        <dbReference type="SAM" id="MobiDB-lite"/>
    </source>
</evidence>
<dbReference type="Pfam" id="PF04314">
    <property type="entry name" value="PCuAC"/>
    <property type="match status" value="1"/>
</dbReference>
<keyword evidence="2" id="KW-0732">Signal</keyword>
<dbReference type="InterPro" id="IPR058248">
    <property type="entry name" value="Lxx211020-like"/>
</dbReference>
<feature type="signal peptide" evidence="2">
    <location>
        <begin position="1"/>
        <end position="26"/>
    </location>
</feature>
<name>A0ABS2CMF6_9MICO</name>
<gene>
    <name evidence="3" type="ORF">JQN70_08200</name>
</gene>
<dbReference type="SUPFAM" id="SSF110087">
    <property type="entry name" value="DR1885-like metal-binding protein"/>
    <property type="match status" value="1"/>
</dbReference>
<organism evidence="3 4">
    <name type="scientific">Phycicoccus sonneratiae</name>
    <dbReference type="NCBI Taxonomy" id="2807628"/>
    <lineage>
        <taxon>Bacteria</taxon>
        <taxon>Bacillati</taxon>
        <taxon>Actinomycetota</taxon>
        <taxon>Actinomycetes</taxon>
        <taxon>Micrococcales</taxon>
        <taxon>Intrasporangiaceae</taxon>
        <taxon>Phycicoccus</taxon>
    </lineage>
</organism>
<dbReference type="PROSITE" id="PS51318">
    <property type="entry name" value="TAT"/>
    <property type="match status" value="1"/>
</dbReference>
<feature type="region of interest" description="Disordered" evidence="1">
    <location>
        <begin position="57"/>
        <end position="84"/>
    </location>
</feature>
<sequence length="207" mass="20970">MHHTLPATRRVALVAAVAALTLAAGACGSSESPAADASPTGAALVVDDGWVKAVDETASPSASSSLEMDMSSPSPSASGMDGMDGMDMSMPMSAMFGTLRNTTDEDITIEGGSTPAAEMVELHETVKNASGEMQMQPKQGGFVVPAGGTYVLKPGGDHVMLMGLTGALRNGAEVSVTLRTSAGEFALTVPVRAFSGAEETYEPSPSS</sequence>
<keyword evidence="4" id="KW-1185">Reference proteome</keyword>
<dbReference type="PANTHER" id="PTHR36302">
    <property type="entry name" value="BLR7088 PROTEIN"/>
    <property type="match status" value="1"/>
</dbReference>
<dbReference type="InterPro" id="IPR007410">
    <property type="entry name" value="LpqE-like"/>
</dbReference>
<protein>
    <submittedName>
        <fullName evidence="3">Copper chaperone PCu(A)C</fullName>
    </submittedName>
</protein>
<dbReference type="EMBL" id="JAFDVD010000008">
    <property type="protein sequence ID" value="MBM6400361.1"/>
    <property type="molecule type" value="Genomic_DNA"/>
</dbReference>
<reference evidence="3" key="1">
    <citation type="submission" date="2021-02" db="EMBL/GenBank/DDBJ databases">
        <title>Phycicoccus sp. MQZ13P-5T, whole genome shotgun sequence.</title>
        <authorList>
            <person name="Tuo L."/>
        </authorList>
    </citation>
    <scope>NUCLEOTIDE SEQUENCE</scope>
    <source>
        <strain evidence="3">MQZ13P-5</strain>
    </source>
</reference>
<dbReference type="InterPro" id="IPR006311">
    <property type="entry name" value="TAT_signal"/>
</dbReference>
<feature type="chain" id="PRO_5046580824" evidence="2">
    <location>
        <begin position="27"/>
        <end position="207"/>
    </location>
</feature>